<dbReference type="AlphaFoldDB" id="A0A5C5UWG7"/>
<evidence type="ECO:0000313" key="2">
    <source>
        <dbReference type="Proteomes" id="UP000318878"/>
    </source>
</evidence>
<dbReference type="RefSeq" id="WP_146435347.1">
    <property type="nucleotide sequence ID" value="NZ_SJPF01000005.1"/>
</dbReference>
<keyword evidence="2" id="KW-1185">Reference proteome</keyword>
<organism evidence="1 2">
    <name type="scientific">Blastopirellula retiformator</name>
    <dbReference type="NCBI Taxonomy" id="2527970"/>
    <lineage>
        <taxon>Bacteria</taxon>
        <taxon>Pseudomonadati</taxon>
        <taxon>Planctomycetota</taxon>
        <taxon>Planctomycetia</taxon>
        <taxon>Pirellulales</taxon>
        <taxon>Pirellulaceae</taxon>
        <taxon>Blastopirellula</taxon>
    </lineage>
</organism>
<dbReference type="OrthoDB" id="292488at2"/>
<dbReference type="EMBL" id="SJPF01000005">
    <property type="protein sequence ID" value="TWT30691.1"/>
    <property type="molecule type" value="Genomic_DNA"/>
</dbReference>
<name>A0A5C5UWG7_9BACT</name>
<proteinExistence type="predicted"/>
<dbReference type="Proteomes" id="UP000318878">
    <property type="component" value="Unassembled WGS sequence"/>
</dbReference>
<comment type="caution">
    <text evidence="1">The sequence shown here is derived from an EMBL/GenBank/DDBJ whole genome shotgun (WGS) entry which is preliminary data.</text>
</comment>
<evidence type="ECO:0000313" key="1">
    <source>
        <dbReference type="EMBL" id="TWT30691.1"/>
    </source>
</evidence>
<protein>
    <submittedName>
        <fullName evidence="1">Uncharacterized protein</fullName>
    </submittedName>
</protein>
<accession>A0A5C5UWG7</accession>
<reference evidence="1 2" key="1">
    <citation type="submission" date="2019-02" db="EMBL/GenBank/DDBJ databases">
        <title>Deep-cultivation of Planctomycetes and their phenomic and genomic characterization uncovers novel biology.</title>
        <authorList>
            <person name="Wiegand S."/>
            <person name="Jogler M."/>
            <person name="Boedeker C."/>
            <person name="Pinto D."/>
            <person name="Vollmers J."/>
            <person name="Rivas-Marin E."/>
            <person name="Kohn T."/>
            <person name="Peeters S.H."/>
            <person name="Heuer A."/>
            <person name="Rast P."/>
            <person name="Oberbeckmann S."/>
            <person name="Bunk B."/>
            <person name="Jeske O."/>
            <person name="Meyerdierks A."/>
            <person name="Storesund J.E."/>
            <person name="Kallscheuer N."/>
            <person name="Luecker S."/>
            <person name="Lage O.M."/>
            <person name="Pohl T."/>
            <person name="Merkel B.J."/>
            <person name="Hornburger P."/>
            <person name="Mueller R.-W."/>
            <person name="Bruemmer F."/>
            <person name="Labrenz M."/>
            <person name="Spormann A.M."/>
            <person name="Op Den Camp H."/>
            <person name="Overmann J."/>
            <person name="Amann R."/>
            <person name="Jetten M.S.M."/>
            <person name="Mascher T."/>
            <person name="Medema M.H."/>
            <person name="Devos D.P."/>
            <person name="Kaster A.-K."/>
            <person name="Ovreas L."/>
            <person name="Rohde M."/>
            <person name="Galperin M.Y."/>
            <person name="Jogler C."/>
        </authorList>
    </citation>
    <scope>NUCLEOTIDE SEQUENCE [LARGE SCALE GENOMIC DNA]</scope>
    <source>
        <strain evidence="1 2">Enr8</strain>
    </source>
</reference>
<sequence>MTRPKISKETVDEIWKRFEEGASLRQVEEEFRVGRWTSKQIREGTHPHQQTGDLKRCKTCGGMVVMPCMVCSSQELRRLYGQKP</sequence>
<gene>
    <name evidence="1" type="ORF">Enr8_42140</name>
</gene>